<feature type="compositionally biased region" description="Basic and acidic residues" evidence="1">
    <location>
        <begin position="1"/>
        <end position="25"/>
    </location>
</feature>
<dbReference type="Proteomes" id="UP000078492">
    <property type="component" value="Unassembled WGS sequence"/>
</dbReference>
<reference evidence="2 3" key="1">
    <citation type="submission" date="2015-09" db="EMBL/GenBank/DDBJ databases">
        <title>Trachymyrmex cornetzi WGS genome.</title>
        <authorList>
            <person name="Nygaard S."/>
            <person name="Hu H."/>
            <person name="Boomsma J."/>
            <person name="Zhang G."/>
        </authorList>
    </citation>
    <scope>NUCLEOTIDE SEQUENCE [LARGE SCALE GENOMIC DNA]</scope>
    <source>
        <strain evidence="2">Tcor2-1</strain>
        <tissue evidence="2">Whole body</tissue>
    </source>
</reference>
<gene>
    <name evidence="2" type="ORF">ALC57_04733</name>
</gene>
<proteinExistence type="predicted"/>
<accession>A0A195ECK2</accession>
<feature type="non-terminal residue" evidence="2">
    <location>
        <position position="1"/>
    </location>
</feature>
<feature type="region of interest" description="Disordered" evidence="1">
    <location>
        <begin position="1"/>
        <end position="28"/>
    </location>
</feature>
<feature type="region of interest" description="Disordered" evidence="1">
    <location>
        <begin position="70"/>
        <end position="120"/>
    </location>
</feature>
<dbReference type="EMBL" id="KQ979074">
    <property type="protein sequence ID" value="KYN22950.1"/>
    <property type="molecule type" value="Genomic_DNA"/>
</dbReference>
<feature type="compositionally biased region" description="Basic residues" evidence="1">
    <location>
        <begin position="83"/>
        <end position="92"/>
    </location>
</feature>
<feature type="compositionally biased region" description="Basic and acidic residues" evidence="1">
    <location>
        <begin position="98"/>
        <end position="108"/>
    </location>
</feature>
<keyword evidence="3" id="KW-1185">Reference proteome</keyword>
<dbReference type="AlphaFoldDB" id="A0A195ECK2"/>
<feature type="region of interest" description="Disordered" evidence="1">
    <location>
        <begin position="154"/>
        <end position="206"/>
    </location>
</feature>
<organism evidence="2 3">
    <name type="scientific">Trachymyrmex cornetzi</name>
    <dbReference type="NCBI Taxonomy" id="471704"/>
    <lineage>
        <taxon>Eukaryota</taxon>
        <taxon>Metazoa</taxon>
        <taxon>Ecdysozoa</taxon>
        <taxon>Arthropoda</taxon>
        <taxon>Hexapoda</taxon>
        <taxon>Insecta</taxon>
        <taxon>Pterygota</taxon>
        <taxon>Neoptera</taxon>
        <taxon>Endopterygota</taxon>
        <taxon>Hymenoptera</taxon>
        <taxon>Apocrita</taxon>
        <taxon>Aculeata</taxon>
        <taxon>Formicoidea</taxon>
        <taxon>Formicidae</taxon>
        <taxon>Myrmicinae</taxon>
        <taxon>Trachymyrmex</taxon>
    </lineage>
</organism>
<evidence type="ECO:0000313" key="3">
    <source>
        <dbReference type="Proteomes" id="UP000078492"/>
    </source>
</evidence>
<protein>
    <submittedName>
        <fullName evidence="2">Uncharacterized protein</fullName>
    </submittedName>
</protein>
<evidence type="ECO:0000256" key="1">
    <source>
        <dbReference type="SAM" id="MobiDB-lite"/>
    </source>
</evidence>
<feature type="compositionally biased region" description="Polar residues" evidence="1">
    <location>
        <begin position="70"/>
        <end position="82"/>
    </location>
</feature>
<feature type="compositionally biased region" description="Basic and acidic residues" evidence="1">
    <location>
        <begin position="197"/>
        <end position="206"/>
    </location>
</feature>
<evidence type="ECO:0000313" key="2">
    <source>
        <dbReference type="EMBL" id="KYN22950.1"/>
    </source>
</evidence>
<feature type="compositionally biased region" description="Low complexity" evidence="1">
    <location>
        <begin position="182"/>
        <end position="191"/>
    </location>
</feature>
<name>A0A195ECK2_9HYME</name>
<sequence>TLSHEKLPRDRDRHPDAMVGKDDARGGVGGGSARCAGLWGSVWVVVPARRFVRGEPTDADALVSRRSETQAAQARSGAQRTSHIAHRTRNARKPQVVHAHDSPLDSRSRRAASQRRSSPVLSRCLRRMAMRRPADLVTILTIAGVHVVDRRGRRVVSPARTGTSGKPGKRRGSPRAEHYGRNGRNIRPGRGSPCRETISENRSLDR</sequence>